<gene>
    <name evidence="2" type="ORF">PADG_11858</name>
</gene>
<dbReference type="GeneID" id="22587755"/>
<dbReference type="VEuPathDB" id="FungiDB:PADG_11858"/>
<proteinExistence type="predicted"/>
<feature type="compositionally biased region" description="Polar residues" evidence="1">
    <location>
        <begin position="1"/>
        <end position="23"/>
    </location>
</feature>
<dbReference type="EMBL" id="KN275961">
    <property type="protein sequence ID" value="KGM92064.1"/>
    <property type="molecule type" value="Genomic_DNA"/>
</dbReference>
<dbReference type="RefSeq" id="XP_010760574.1">
    <property type="nucleotide sequence ID" value="XM_010762272.1"/>
</dbReference>
<sequence>MTQGSQLQTHGQHNSLSTVNMKPNLQGWDKTHVSRGSLTKMAKREQRKSRFMKLFSSHKNIKQRKIFQKNKSHRMQDADQSQ</sequence>
<protein>
    <submittedName>
        <fullName evidence="2">Uncharacterized protein</fullName>
    </submittedName>
</protein>
<keyword evidence="3" id="KW-1185">Reference proteome</keyword>
<evidence type="ECO:0000313" key="2">
    <source>
        <dbReference type="EMBL" id="KGM92064.1"/>
    </source>
</evidence>
<dbReference type="AlphaFoldDB" id="A0A0A0HS66"/>
<name>A0A0A0HS66_PARBD</name>
<reference evidence="2 3" key="1">
    <citation type="journal article" date="2011" name="PLoS Genet.">
        <title>Comparative genomic analysis of human fungal pathogens causing paracoccidioidomycosis.</title>
        <authorList>
            <person name="Desjardins C.A."/>
            <person name="Champion M.D."/>
            <person name="Holder J.W."/>
            <person name="Muszewska A."/>
            <person name="Goldberg J."/>
            <person name="Bailao A.M."/>
            <person name="Brigido M.M."/>
            <person name="Ferreira M.E."/>
            <person name="Garcia A.M."/>
            <person name="Grynberg M."/>
            <person name="Gujja S."/>
            <person name="Heiman D.I."/>
            <person name="Henn M.R."/>
            <person name="Kodira C.D."/>
            <person name="Leon-Narvaez H."/>
            <person name="Longo L.V."/>
            <person name="Ma L.J."/>
            <person name="Malavazi I."/>
            <person name="Matsuo A.L."/>
            <person name="Morais F.V."/>
            <person name="Pereira M."/>
            <person name="Rodriguez-Brito S."/>
            <person name="Sakthikumar S."/>
            <person name="Salem-Izacc S.M."/>
            <person name="Sykes S.M."/>
            <person name="Teixeira M.M."/>
            <person name="Vallejo M.C."/>
            <person name="Walter M.E."/>
            <person name="Yandava C."/>
            <person name="Young S."/>
            <person name="Zeng Q."/>
            <person name="Zucker J."/>
            <person name="Felipe M.S."/>
            <person name="Goldman G.H."/>
            <person name="Haas B.J."/>
            <person name="McEwen J.G."/>
            <person name="Nino-Vega G."/>
            <person name="Puccia R."/>
            <person name="San-Blas G."/>
            <person name="Soares C.M."/>
            <person name="Birren B.W."/>
            <person name="Cuomo C.A."/>
        </authorList>
    </citation>
    <scope>NUCLEOTIDE SEQUENCE [LARGE SCALE GENOMIC DNA]</scope>
    <source>
        <strain evidence="2 3">Pb18</strain>
    </source>
</reference>
<dbReference type="KEGG" id="pbn:PADG_11858"/>
<evidence type="ECO:0000313" key="3">
    <source>
        <dbReference type="Proteomes" id="UP000001628"/>
    </source>
</evidence>
<dbReference type="Proteomes" id="UP000001628">
    <property type="component" value="Unassembled WGS sequence"/>
</dbReference>
<feature type="region of interest" description="Disordered" evidence="1">
    <location>
        <begin position="1"/>
        <end position="82"/>
    </location>
</feature>
<evidence type="ECO:0000256" key="1">
    <source>
        <dbReference type="SAM" id="MobiDB-lite"/>
    </source>
</evidence>
<dbReference type="InParanoid" id="A0A0A0HS66"/>
<organism evidence="2 3">
    <name type="scientific">Paracoccidioides brasiliensis (strain Pb18)</name>
    <dbReference type="NCBI Taxonomy" id="502780"/>
    <lineage>
        <taxon>Eukaryota</taxon>
        <taxon>Fungi</taxon>
        <taxon>Dikarya</taxon>
        <taxon>Ascomycota</taxon>
        <taxon>Pezizomycotina</taxon>
        <taxon>Eurotiomycetes</taxon>
        <taxon>Eurotiomycetidae</taxon>
        <taxon>Onygenales</taxon>
        <taxon>Ajellomycetaceae</taxon>
        <taxon>Paracoccidioides</taxon>
    </lineage>
</organism>
<accession>A0A0A0HS66</accession>
<feature type="compositionally biased region" description="Basic residues" evidence="1">
    <location>
        <begin position="59"/>
        <end position="73"/>
    </location>
</feature>
<dbReference type="HOGENOM" id="CLU_2558913_0_0_1"/>